<feature type="compositionally biased region" description="Low complexity" evidence="11">
    <location>
        <begin position="280"/>
        <end position="290"/>
    </location>
</feature>
<dbReference type="InterPro" id="IPR000719">
    <property type="entry name" value="Prot_kinase_dom"/>
</dbReference>
<feature type="binding site" evidence="10">
    <location>
        <position position="62"/>
    </location>
    <ligand>
        <name>ATP</name>
        <dbReference type="ChEBI" id="CHEBI:30616"/>
    </ligand>
</feature>
<evidence type="ECO:0000256" key="11">
    <source>
        <dbReference type="SAM" id="MobiDB-lite"/>
    </source>
</evidence>
<dbReference type="InterPro" id="IPR050660">
    <property type="entry name" value="NEK_Ser/Thr_kinase"/>
</dbReference>
<evidence type="ECO:0000313" key="14">
    <source>
        <dbReference type="Proteomes" id="UP000707451"/>
    </source>
</evidence>
<dbReference type="OrthoDB" id="4062651at2759"/>
<dbReference type="PROSITE" id="PS50011">
    <property type="entry name" value="PROTEIN_KINASE_DOM"/>
    <property type="match status" value="1"/>
</dbReference>
<dbReference type="InterPro" id="IPR017441">
    <property type="entry name" value="Protein_kinase_ATP_BS"/>
</dbReference>
<dbReference type="AlphaFoldDB" id="A0A9P8BRK0"/>
<dbReference type="Pfam" id="PF00069">
    <property type="entry name" value="Pkinase"/>
    <property type="match status" value="2"/>
</dbReference>
<dbReference type="PANTHER" id="PTHR43671:SF98">
    <property type="entry name" value="SERINE_THREONINE-PROTEIN KINASE NEK11"/>
    <property type="match status" value="1"/>
</dbReference>
<evidence type="ECO:0000256" key="1">
    <source>
        <dbReference type="ARBA" id="ARBA00010886"/>
    </source>
</evidence>
<accession>A0A9P8BRK0</accession>
<comment type="catalytic activity">
    <reaction evidence="9">
        <text>L-seryl-[protein] + ATP = O-phospho-L-seryl-[protein] + ADP + H(+)</text>
        <dbReference type="Rhea" id="RHEA:17989"/>
        <dbReference type="Rhea" id="RHEA-COMP:9863"/>
        <dbReference type="Rhea" id="RHEA-COMP:11604"/>
        <dbReference type="ChEBI" id="CHEBI:15378"/>
        <dbReference type="ChEBI" id="CHEBI:29999"/>
        <dbReference type="ChEBI" id="CHEBI:30616"/>
        <dbReference type="ChEBI" id="CHEBI:83421"/>
        <dbReference type="ChEBI" id="CHEBI:456216"/>
        <dbReference type="EC" id="2.7.11.1"/>
    </reaction>
</comment>
<keyword evidence="14" id="KW-1185">Reference proteome</keyword>
<evidence type="ECO:0000256" key="8">
    <source>
        <dbReference type="ARBA" id="ARBA00047899"/>
    </source>
</evidence>
<dbReference type="Proteomes" id="UP000707451">
    <property type="component" value="Unassembled WGS sequence"/>
</dbReference>
<dbReference type="GO" id="GO:0005524">
    <property type="term" value="F:ATP binding"/>
    <property type="evidence" value="ECO:0007669"/>
    <property type="project" value="UniProtKB-UniRule"/>
</dbReference>
<feature type="region of interest" description="Disordered" evidence="11">
    <location>
        <begin position="263"/>
        <end position="290"/>
    </location>
</feature>
<feature type="domain" description="Protein kinase" evidence="12">
    <location>
        <begin position="35"/>
        <end position="252"/>
    </location>
</feature>
<dbReference type="SMART" id="SM00220">
    <property type="entry name" value="S_TKc"/>
    <property type="match status" value="1"/>
</dbReference>
<keyword evidence="6 13" id="KW-0418">Kinase</keyword>
<evidence type="ECO:0000256" key="7">
    <source>
        <dbReference type="ARBA" id="ARBA00022840"/>
    </source>
</evidence>
<dbReference type="EMBL" id="JAHRHY010000012">
    <property type="protein sequence ID" value="KAG9065333.1"/>
    <property type="molecule type" value="Genomic_DNA"/>
</dbReference>
<dbReference type="GO" id="GO:0004674">
    <property type="term" value="F:protein serine/threonine kinase activity"/>
    <property type="evidence" value="ECO:0007669"/>
    <property type="project" value="UniProtKB-KW"/>
</dbReference>
<reference evidence="13" key="1">
    <citation type="submission" date="2021-06" db="EMBL/GenBank/DDBJ databases">
        <title>Genome Sequence of Mortierella hyaline Strain SCG-10, a Cold-Adapted, Nitrate-Reducing Fungus Isolated from Soil in Minnesota, USA.</title>
        <authorList>
            <person name="Aldossari N."/>
        </authorList>
    </citation>
    <scope>NUCLEOTIDE SEQUENCE</scope>
    <source>
        <strain evidence="13">SCG-10</strain>
    </source>
</reference>
<name>A0A9P8BRK0_9FUNG</name>
<dbReference type="SUPFAM" id="SSF56112">
    <property type="entry name" value="Protein kinase-like (PK-like)"/>
    <property type="match status" value="1"/>
</dbReference>
<evidence type="ECO:0000256" key="10">
    <source>
        <dbReference type="PROSITE-ProRule" id="PRU10141"/>
    </source>
</evidence>
<proteinExistence type="inferred from homology"/>
<evidence type="ECO:0000256" key="2">
    <source>
        <dbReference type="ARBA" id="ARBA00012513"/>
    </source>
</evidence>
<evidence type="ECO:0000256" key="5">
    <source>
        <dbReference type="ARBA" id="ARBA00022741"/>
    </source>
</evidence>
<gene>
    <name evidence="13" type="primary">STK32A</name>
    <name evidence="13" type="ORF">KI688_002658</name>
</gene>
<organism evidence="13 14">
    <name type="scientific">Linnemannia hyalina</name>
    <dbReference type="NCBI Taxonomy" id="64524"/>
    <lineage>
        <taxon>Eukaryota</taxon>
        <taxon>Fungi</taxon>
        <taxon>Fungi incertae sedis</taxon>
        <taxon>Mucoromycota</taxon>
        <taxon>Mortierellomycotina</taxon>
        <taxon>Mortierellomycetes</taxon>
        <taxon>Mortierellales</taxon>
        <taxon>Mortierellaceae</taxon>
        <taxon>Linnemannia</taxon>
    </lineage>
</organism>
<comment type="caution">
    <text evidence="13">The sequence shown here is derived from an EMBL/GenBank/DDBJ whole genome shotgun (WGS) entry which is preliminary data.</text>
</comment>
<dbReference type="EC" id="2.7.11.1" evidence="2"/>
<protein>
    <recommendedName>
        <fullName evidence="2">non-specific serine/threonine protein kinase</fullName>
        <ecNumber evidence="2">2.7.11.1</ecNumber>
    </recommendedName>
</protein>
<comment type="similarity">
    <text evidence="1">Belongs to the protein kinase superfamily. NEK Ser/Thr protein kinase family. NIMA subfamily.</text>
</comment>
<sequence>MTSTTLTMDPRNEHVLREFQAGTLPLVIYQGTTMYTCDTRLGEGAYGSCYKAATEYERCVLKISYCPPEKPNSKVVATNEAQILSTLSHPYIVQSHRSFEVGNLTILVLDLYEGGDLHAKLACSRVNGQKSGLPEAEVSRDLKPANVLLDDRGNARVADFGFSFYLSDDLMTCRAGTPGFCAPEVLAKKNYGEEIDVFSYGVMVRQLLYGIHPVSRRELEGGSAAARKLINDCMKSQYQRVSFAELREYEFFARWRNANVNGKRPLRSSDTNEEPKKRLALSPSSVSASVPASVTPNVHAVASTTSHCHVAEAAPELVEELAGLPHIPIAEDPMPFWMVLITPDPDLVFMLAVAQMDPLNDPLSLAVGEDQQELTDFGFLDQLCSTHES</sequence>
<evidence type="ECO:0000256" key="3">
    <source>
        <dbReference type="ARBA" id="ARBA00022527"/>
    </source>
</evidence>
<keyword evidence="4" id="KW-0808">Transferase</keyword>
<dbReference type="InterPro" id="IPR011009">
    <property type="entry name" value="Kinase-like_dom_sf"/>
</dbReference>
<evidence type="ECO:0000256" key="9">
    <source>
        <dbReference type="ARBA" id="ARBA00048679"/>
    </source>
</evidence>
<dbReference type="Gene3D" id="1.10.510.10">
    <property type="entry name" value="Transferase(Phosphotransferase) domain 1"/>
    <property type="match status" value="2"/>
</dbReference>
<dbReference type="PANTHER" id="PTHR43671">
    <property type="entry name" value="SERINE/THREONINE-PROTEIN KINASE NEK"/>
    <property type="match status" value="1"/>
</dbReference>
<keyword evidence="7 10" id="KW-0067">ATP-binding</keyword>
<dbReference type="PROSITE" id="PS00107">
    <property type="entry name" value="PROTEIN_KINASE_ATP"/>
    <property type="match status" value="1"/>
</dbReference>
<evidence type="ECO:0000259" key="12">
    <source>
        <dbReference type="PROSITE" id="PS50011"/>
    </source>
</evidence>
<evidence type="ECO:0000313" key="13">
    <source>
        <dbReference type="EMBL" id="KAG9065333.1"/>
    </source>
</evidence>
<evidence type="ECO:0000256" key="6">
    <source>
        <dbReference type="ARBA" id="ARBA00022777"/>
    </source>
</evidence>
<comment type="catalytic activity">
    <reaction evidence="8">
        <text>L-threonyl-[protein] + ATP = O-phospho-L-threonyl-[protein] + ADP + H(+)</text>
        <dbReference type="Rhea" id="RHEA:46608"/>
        <dbReference type="Rhea" id="RHEA-COMP:11060"/>
        <dbReference type="Rhea" id="RHEA-COMP:11605"/>
        <dbReference type="ChEBI" id="CHEBI:15378"/>
        <dbReference type="ChEBI" id="CHEBI:30013"/>
        <dbReference type="ChEBI" id="CHEBI:30616"/>
        <dbReference type="ChEBI" id="CHEBI:61977"/>
        <dbReference type="ChEBI" id="CHEBI:456216"/>
        <dbReference type="EC" id="2.7.11.1"/>
    </reaction>
</comment>
<keyword evidence="5 10" id="KW-0547">Nucleotide-binding</keyword>
<keyword evidence="3" id="KW-0723">Serine/threonine-protein kinase</keyword>
<evidence type="ECO:0000256" key="4">
    <source>
        <dbReference type="ARBA" id="ARBA00022679"/>
    </source>
</evidence>